<keyword evidence="1" id="KW-1133">Transmembrane helix</keyword>
<dbReference type="RefSeq" id="WP_353900004.1">
    <property type="nucleotide sequence ID" value="NZ_CP158970.1"/>
</dbReference>
<protein>
    <recommendedName>
        <fullName evidence="4">MYXO-CTERM domain-containing protein</fullName>
    </recommendedName>
</protein>
<proteinExistence type="predicted"/>
<keyword evidence="1" id="KW-0812">Transmembrane</keyword>
<evidence type="ECO:0000313" key="3">
    <source>
        <dbReference type="Proteomes" id="UP001596207"/>
    </source>
</evidence>
<reference evidence="3" key="1">
    <citation type="journal article" date="2019" name="Int. J. Syst. Evol. Microbiol.">
        <title>The Global Catalogue of Microorganisms (GCM) 10K type strain sequencing project: providing services to taxonomists for standard genome sequencing and annotation.</title>
        <authorList>
            <consortium name="The Broad Institute Genomics Platform"/>
            <consortium name="The Broad Institute Genome Sequencing Center for Infectious Disease"/>
            <person name="Wu L."/>
            <person name="Ma J."/>
        </authorList>
    </citation>
    <scope>NUCLEOTIDE SEQUENCE [LARGE SCALE GENOMIC DNA]</scope>
    <source>
        <strain evidence="3">CGMCC 4.7173</strain>
    </source>
</reference>
<gene>
    <name evidence="2" type="ORF">ACFPZ4_01425</name>
</gene>
<keyword evidence="1" id="KW-0472">Membrane</keyword>
<evidence type="ECO:0008006" key="4">
    <source>
        <dbReference type="Google" id="ProtNLM"/>
    </source>
</evidence>
<sequence>MAAGKHPGGGRPGQPAAKKSSAANGWVIALVTVVLVGGCIGIGVVNGDSGGTTVPAPAADERADTVPILAQAAASQGVCYGWRLESWYGSNPVSVGSNLGDGVPVVDDPACPRWVEVTADVRYTSESSESSDYALIDVTGSPDIDRADLYAVETGLARFGLVEDVFVDDPGWAVCRAAVALPLLLAETGVVAPAAAPTAQPGATAAPLPDAGSDFWRDRWGWLLATGGLLLVTALLFTVGFVQRGRQRAAAPAGRTPGKA</sequence>
<name>A0ABW1HIX4_9ACTN</name>
<evidence type="ECO:0000256" key="1">
    <source>
        <dbReference type="SAM" id="Phobius"/>
    </source>
</evidence>
<comment type="caution">
    <text evidence="2">The sequence shown here is derived from an EMBL/GenBank/DDBJ whole genome shotgun (WGS) entry which is preliminary data.</text>
</comment>
<organism evidence="2 3">
    <name type="scientific">Micromonospora harpali</name>
    <dbReference type="NCBI Taxonomy" id="1490225"/>
    <lineage>
        <taxon>Bacteria</taxon>
        <taxon>Bacillati</taxon>
        <taxon>Actinomycetota</taxon>
        <taxon>Actinomycetes</taxon>
        <taxon>Micromonosporales</taxon>
        <taxon>Micromonosporaceae</taxon>
        <taxon>Micromonospora</taxon>
    </lineage>
</organism>
<accession>A0ABW1HIX4</accession>
<feature type="transmembrane region" description="Helical" evidence="1">
    <location>
        <begin position="220"/>
        <end position="242"/>
    </location>
</feature>
<dbReference type="EMBL" id="JBHSQQ010000003">
    <property type="protein sequence ID" value="MFC5940142.1"/>
    <property type="molecule type" value="Genomic_DNA"/>
</dbReference>
<evidence type="ECO:0000313" key="2">
    <source>
        <dbReference type="EMBL" id="MFC5940142.1"/>
    </source>
</evidence>
<keyword evidence="3" id="KW-1185">Reference proteome</keyword>
<dbReference type="Proteomes" id="UP001596207">
    <property type="component" value="Unassembled WGS sequence"/>
</dbReference>
<feature type="transmembrane region" description="Helical" evidence="1">
    <location>
        <begin position="21"/>
        <end position="45"/>
    </location>
</feature>